<accession>A0A4C1ZBH3</accession>
<organism evidence="1 2">
    <name type="scientific">Eumeta variegata</name>
    <name type="common">Bagworm moth</name>
    <name type="synonym">Eumeta japonica</name>
    <dbReference type="NCBI Taxonomy" id="151549"/>
    <lineage>
        <taxon>Eukaryota</taxon>
        <taxon>Metazoa</taxon>
        <taxon>Ecdysozoa</taxon>
        <taxon>Arthropoda</taxon>
        <taxon>Hexapoda</taxon>
        <taxon>Insecta</taxon>
        <taxon>Pterygota</taxon>
        <taxon>Neoptera</taxon>
        <taxon>Endopterygota</taxon>
        <taxon>Lepidoptera</taxon>
        <taxon>Glossata</taxon>
        <taxon>Ditrysia</taxon>
        <taxon>Tineoidea</taxon>
        <taxon>Psychidae</taxon>
        <taxon>Oiketicinae</taxon>
        <taxon>Eumeta</taxon>
    </lineage>
</organism>
<dbReference type="EMBL" id="BGZK01001650">
    <property type="protein sequence ID" value="GBP83945.1"/>
    <property type="molecule type" value="Genomic_DNA"/>
</dbReference>
<dbReference type="AlphaFoldDB" id="A0A4C1ZBH3"/>
<gene>
    <name evidence="1" type="ORF">EVAR_66515_1</name>
</gene>
<sequence length="176" mass="20502">MDLLSRKPNHRRKRKDILKDKLKDTESMYEDQKMKAKEYVKRRKSEIKECYDRRLSENFRVNQKLFWYMAKKAQNNSETSCVHVNKDEDGHLLNKENNVKERWKNNFESVFAREDTVADDNVTATGYIIDDGNVTEIKIDKIIKALKRIKVGKAAGYDRVSSEMLRGGGGIVASLL</sequence>
<reference evidence="1 2" key="1">
    <citation type="journal article" date="2019" name="Commun. Biol.">
        <title>The bagworm genome reveals a unique fibroin gene that provides high tensile strength.</title>
        <authorList>
            <person name="Kono N."/>
            <person name="Nakamura H."/>
            <person name="Ohtoshi R."/>
            <person name="Tomita M."/>
            <person name="Numata K."/>
            <person name="Arakawa K."/>
        </authorList>
    </citation>
    <scope>NUCLEOTIDE SEQUENCE [LARGE SCALE GENOMIC DNA]</scope>
</reference>
<dbReference type="Proteomes" id="UP000299102">
    <property type="component" value="Unassembled WGS sequence"/>
</dbReference>
<evidence type="ECO:0000313" key="1">
    <source>
        <dbReference type="EMBL" id="GBP83945.1"/>
    </source>
</evidence>
<dbReference type="OrthoDB" id="6782199at2759"/>
<keyword evidence="2" id="KW-1185">Reference proteome</keyword>
<protein>
    <submittedName>
        <fullName evidence="1">Uncharacterized protein</fullName>
    </submittedName>
</protein>
<name>A0A4C1ZBH3_EUMVA</name>
<evidence type="ECO:0000313" key="2">
    <source>
        <dbReference type="Proteomes" id="UP000299102"/>
    </source>
</evidence>
<comment type="caution">
    <text evidence="1">The sequence shown here is derived from an EMBL/GenBank/DDBJ whole genome shotgun (WGS) entry which is preliminary data.</text>
</comment>
<proteinExistence type="predicted"/>